<comment type="similarity">
    <text evidence="1">Belongs to the GSP E family.</text>
</comment>
<dbReference type="EC" id="7.4.2.8" evidence="7"/>
<dbReference type="PANTHER" id="PTHR30258:SF2">
    <property type="entry name" value="COMG OPERON PROTEIN 1"/>
    <property type="match status" value="1"/>
</dbReference>
<evidence type="ECO:0000256" key="1">
    <source>
        <dbReference type="ARBA" id="ARBA00006611"/>
    </source>
</evidence>
<dbReference type="Pfam" id="PF00437">
    <property type="entry name" value="T2SSE"/>
    <property type="match status" value="1"/>
</dbReference>
<dbReference type="NCBIfam" id="TIGR02533">
    <property type="entry name" value="type_II_gspE"/>
    <property type="match status" value="1"/>
</dbReference>
<evidence type="ECO:0000256" key="5">
    <source>
        <dbReference type="ARBA" id="ARBA00022927"/>
    </source>
</evidence>
<sequence>MSALGLRDILLRRGLIEAEEVTSLVAAADEAGEALGEYLCRRKRLSEDELLDVRAEQYGLPLVSSVDPATAAEDVIRALPFQYLKQNRAFPYRDAEGRLHLALGDPSALDVVGDLRALVGGPVDPVLAPRLQILSALNRAYGEAGDGEEFEGLSLDDAEGLQDIEESVGDLLEETSDAPFIRLVNGILARAIKERASDIHIEPYQEELKVRFRLDGVLYDRYTFSRRMHAAVVSRIKILARLDIAERRLPQDGRISLALGGRKVDLRVSCLPTAYGERVVMRLLEKSSRVLGLEELGMLPDDLTLLKRLVTISHGIILITGPTGSGKTTTLYGILNHINSPDKNILTIEDPVEYQLDGIGQMQVQEKIDLTFAKGLRSIVRQDPDVILIGEIRDRETAEIAVQAALTGHLVFSTLHTNDAASAVTRLIDIGIEPFLVSSVLRAIIAQRLVRQLCPVCREPYTPDAAELADLDHRFDDPASLTFHRAVGCERCRGTGYRGRKAIMEVLTVDDAMKRLIVQTTDSNRIREAALKAGMRTLNGAGCQHILAGETTVTEIMRATRTI</sequence>
<dbReference type="Proteomes" id="UP000580856">
    <property type="component" value="Unassembled WGS sequence"/>
</dbReference>
<feature type="domain" description="Bacterial type II secretion system protein E" evidence="9">
    <location>
        <begin position="380"/>
        <end position="394"/>
    </location>
</feature>
<keyword evidence="2" id="KW-0813">Transport</keyword>
<dbReference type="InterPro" id="IPR037257">
    <property type="entry name" value="T2SS_E_N_sf"/>
</dbReference>
<proteinExistence type="inferred from homology"/>
<dbReference type="InterPro" id="IPR001482">
    <property type="entry name" value="T2SS/T4SS_dom"/>
</dbReference>
<dbReference type="Gene3D" id="3.40.50.300">
    <property type="entry name" value="P-loop containing nucleotide triphosphate hydrolases"/>
    <property type="match status" value="1"/>
</dbReference>
<dbReference type="RefSeq" id="WP_167941799.1">
    <property type="nucleotide sequence ID" value="NZ_JAATJA010000002.1"/>
</dbReference>
<dbReference type="AlphaFoldDB" id="A0A846QKP5"/>
<keyword evidence="6" id="KW-1278">Translocase</keyword>
<dbReference type="InterPro" id="IPR007831">
    <property type="entry name" value="T2SS_GspE_N"/>
</dbReference>
<dbReference type="EMBL" id="JAATJA010000002">
    <property type="protein sequence ID" value="NJB68758.1"/>
    <property type="molecule type" value="Genomic_DNA"/>
</dbReference>
<reference evidence="10 11" key="1">
    <citation type="submission" date="2020-03" db="EMBL/GenBank/DDBJ databases">
        <title>Genomic Encyclopedia of Type Strains, Phase IV (KMG-IV): sequencing the most valuable type-strain genomes for metagenomic binning, comparative biology and taxonomic classification.</title>
        <authorList>
            <person name="Goeker M."/>
        </authorList>
    </citation>
    <scope>NUCLEOTIDE SEQUENCE [LARGE SCALE GENOMIC DNA]</scope>
    <source>
        <strain evidence="10 11">DSM 24233</strain>
    </source>
</reference>
<dbReference type="GO" id="GO:0015627">
    <property type="term" value="C:type II protein secretion system complex"/>
    <property type="evidence" value="ECO:0007669"/>
    <property type="project" value="InterPro"/>
</dbReference>
<evidence type="ECO:0000256" key="3">
    <source>
        <dbReference type="ARBA" id="ARBA00022741"/>
    </source>
</evidence>
<dbReference type="Gene3D" id="3.30.450.90">
    <property type="match status" value="1"/>
</dbReference>
<dbReference type="PROSITE" id="PS00662">
    <property type="entry name" value="T2SP_E"/>
    <property type="match status" value="1"/>
</dbReference>
<evidence type="ECO:0000313" key="10">
    <source>
        <dbReference type="EMBL" id="NJB68758.1"/>
    </source>
</evidence>
<evidence type="ECO:0000259" key="9">
    <source>
        <dbReference type="PROSITE" id="PS00662"/>
    </source>
</evidence>
<dbReference type="SMART" id="SM00382">
    <property type="entry name" value="AAA"/>
    <property type="match status" value="1"/>
</dbReference>
<evidence type="ECO:0000256" key="2">
    <source>
        <dbReference type="ARBA" id="ARBA00022448"/>
    </source>
</evidence>
<dbReference type="GO" id="GO:0015628">
    <property type="term" value="P:protein secretion by the type II secretion system"/>
    <property type="evidence" value="ECO:0007669"/>
    <property type="project" value="InterPro"/>
</dbReference>
<dbReference type="InterPro" id="IPR027417">
    <property type="entry name" value="P-loop_NTPase"/>
</dbReference>
<accession>A0A846QKP5</accession>
<dbReference type="GO" id="GO:0016887">
    <property type="term" value="F:ATP hydrolysis activity"/>
    <property type="evidence" value="ECO:0007669"/>
    <property type="project" value="TreeGrafter"/>
</dbReference>
<keyword evidence="11" id="KW-1185">Reference proteome</keyword>
<dbReference type="PANTHER" id="PTHR30258">
    <property type="entry name" value="TYPE II SECRETION SYSTEM PROTEIN GSPE-RELATED"/>
    <property type="match status" value="1"/>
</dbReference>
<dbReference type="SUPFAM" id="SSF52540">
    <property type="entry name" value="P-loop containing nucleoside triphosphate hydrolases"/>
    <property type="match status" value="1"/>
</dbReference>
<dbReference type="InterPro" id="IPR003593">
    <property type="entry name" value="AAA+_ATPase"/>
</dbReference>
<dbReference type="FunFam" id="3.30.450.90:FF:000001">
    <property type="entry name" value="Type II secretion system ATPase GspE"/>
    <property type="match status" value="1"/>
</dbReference>
<gene>
    <name evidence="10" type="ORF">GGQ74_002431</name>
</gene>
<keyword evidence="5" id="KW-0653">Protein transport</keyword>
<dbReference type="Gene3D" id="3.30.300.160">
    <property type="entry name" value="Type II secretion system, protein E, N-terminal domain"/>
    <property type="match status" value="1"/>
</dbReference>
<dbReference type="SUPFAM" id="SSF160246">
    <property type="entry name" value="EspE N-terminal domain-like"/>
    <property type="match status" value="1"/>
</dbReference>
<evidence type="ECO:0000256" key="6">
    <source>
        <dbReference type="ARBA" id="ARBA00022967"/>
    </source>
</evidence>
<organism evidence="10 11">
    <name type="scientific">Desulfobaculum xiamenense</name>
    <dbReference type="NCBI Taxonomy" id="995050"/>
    <lineage>
        <taxon>Bacteria</taxon>
        <taxon>Pseudomonadati</taxon>
        <taxon>Thermodesulfobacteriota</taxon>
        <taxon>Desulfovibrionia</taxon>
        <taxon>Desulfovibrionales</taxon>
        <taxon>Desulfovibrionaceae</taxon>
        <taxon>Desulfobaculum</taxon>
    </lineage>
</organism>
<keyword evidence="3" id="KW-0547">Nucleotide-binding</keyword>
<evidence type="ECO:0000313" key="11">
    <source>
        <dbReference type="Proteomes" id="UP000580856"/>
    </source>
</evidence>
<dbReference type="InterPro" id="IPR013369">
    <property type="entry name" value="T2SS_GspE"/>
</dbReference>
<dbReference type="GO" id="GO:0008564">
    <property type="term" value="F:protein-exporting ATPase activity"/>
    <property type="evidence" value="ECO:0007669"/>
    <property type="project" value="UniProtKB-EC"/>
</dbReference>
<dbReference type="GO" id="GO:0005524">
    <property type="term" value="F:ATP binding"/>
    <property type="evidence" value="ECO:0007669"/>
    <property type="project" value="UniProtKB-KW"/>
</dbReference>
<comment type="catalytic activity">
    <reaction evidence="8">
        <text>ATP + H2O + cellular proteinSide 1 = ADP + phosphate + cellular proteinSide 2.</text>
        <dbReference type="EC" id="7.4.2.8"/>
    </reaction>
</comment>
<evidence type="ECO:0000256" key="7">
    <source>
        <dbReference type="ARBA" id="ARBA00024382"/>
    </source>
</evidence>
<evidence type="ECO:0000256" key="8">
    <source>
        <dbReference type="ARBA" id="ARBA00034006"/>
    </source>
</evidence>
<dbReference type="CDD" id="cd01129">
    <property type="entry name" value="PulE-GspE-like"/>
    <property type="match status" value="1"/>
</dbReference>
<comment type="caution">
    <text evidence="10">The sequence shown here is derived from an EMBL/GenBank/DDBJ whole genome shotgun (WGS) entry which is preliminary data.</text>
</comment>
<keyword evidence="4" id="KW-0067">ATP-binding</keyword>
<protein>
    <recommendedName>
        <fullName evidence="7">protein-secreting ATPase</fullName>
        <ecNumber evidence="7">7.4.2.8</ecNumber>
    </recommendedName>
</protein>
<name>A0A846QKP5_9BACT</name>
<dbReference type="Pfam" id="PF05157">
    <property type="entry name" value="MshEN"/>
    <property type="match status" value="1"/>
</dbReference>
<evidence type="ECO:0000256" key="4">
    <source>
        <dbReference type="ARBA" id="ARBA00022840"/>
    </source>
</evidence>
<dbReference type="GO" id="GO:0005886">
    <property type="term" value="C:plasma membrane"/>
    <property type="evidence" value="ECO:0007669"/>
    <property type="project" value="TreeGrafter"/>
</dbReference>
<dbReference type="FunFam" id="3.40.50.300:FF:000398">
    <property type="entry name" value="Type IV pilus assembly ATPase PilB"/>
    <property type="match status" value="1"/>
</dbReference>